<accession>A0A1L0CWQ1</accession>
<evidence type="ECO:0000256" key="10">
    <source>
        <dbReference type="SAM" id="SignalP"/>
    </source>
</evidence>
<gene>
    <name evidence="11" type="ORF">SAMEA4029009_CIC11G00000000010</name>
</gene>
<keyword evidence="6" id="KW-0256">Endoplasmic reticulum</keyword>
<feature type="transmembrane region" description="Helical" evidence="9">
    <location>
        <begin position="294"/>
        <end position="316"/>
    </location>
</feature>
<evidence type="ECO:0000256" key="1">
    <source>
        <dbReference type="ARBA" id="ARBA00002791"/>
    </source>
</evidence>
<feature type="transmembrane region" description="Helical" evidence="9">
    <location>
        <begin position="205"/>
        <end position="232"/>
    </location>
</feature>
<keyword evidence="8 9" id="KW-0472">Membrane</keyword>
<evidence type="ECO:0000256" key="7">
    <source>
        <dbReference type="ARBA" id="ARBA00022989"/>
    </source>
</evidence>
<feature type="chain" id="PRO_5012588929" evidence="10">
    <location>
        <begin position="20"/>
        <end position="332"/>
    </location>
</feature>
<dbReference type="GO" id="GO:0018279">
    <property type="term" value="P:protein N-linked glycosylation via asparagine"/>
    <property type="evidence" value="ECO:0007669"/>
    <property type="project" value="TreeGrafter"/>
</dbReference>
<dbReference type="InterPro" id="IPR036249">
    <property type="entry name" value="Thioredoxin-like_sf"/>
</dbReference>
<evidence type="ECO:0000256" key="2">
    <source>
        <dbReference type="ARBA" id="ARBA00004477"/>
    </source>
</evidence>
<dbReference type="GO" id="GO:0008250">
    <property type="term" value="C:oligosaccharyltransferase complex"/>
    <property type="evidence" value="ECO:0007669"/>
    <property type="project" value="TreeGrafter"/>
</dbReference>
<dbReference type="InterPro" id="IPR021149">
    <property type="entry name" value="OligosaccharylTrfase_OST3/OST6"/>
</dbReference>
<comment type="similarity">
    <text evidence="3">Belongs to the OST3/OST6 family.</text>
</comment>
<dbReference type="SUPFAM" id="SSF52833">
    <property type="entry name" value="Thioredoxin-like"/>
    <property type="match status" value="1"/>
</dbReference>
<reference evidence="11 12" key="1">
    <citation type="submission" date="2016-10" db="EMBL/GenBank/DDBJ databases">
        <authorList>
            <person name="de Groot N.N."/>
        </authorList>
    </citation>
    <scope>NUCLEOTIDE SEQUENCE [LARGE SCALE GENOMIC DNA]</scope>
    <source>
        <strain evidence="11 12">PYCC 4715</strain>
    </source>
</reference>
<dbReference type="Pfam" id="PF04756">
    <property type="entry name" value="OST3_OST6"/>
    <property type="match status" value="1"/>
</dbReference>
<protein>
    <submittedName>
        <fullName evidence="11">CIC11C00000000010</fullName>
    </submittedName>
</protein>
<organism evidence="11 12">
    <name type="scientific">Sungouiella intermedia</name>
    <dbReference type="NCBI Taxonomy" id="45354"/>
    <lineage>
        <taxon>Eukaryota</taxon>
        <taxon>Fungi</taxon>
        <taxon>Dikarya</taxon>
        <taxon>Ascomycota</taxon>
        <taxon>Saccharomycotina</taxon>
        <taxon>Pichiomycetes</taxon>
        <taxon>Metschnikowiaceae</taxon>
        <taxon>Sungouiella</taxon>
    </lineage>
</organism>
<dbReference type="Proteomes" id="UP000182259">
    <property type="component" value="Chromosome I"/>
</dbReference>
<name>A0A1L0CWQ1_9ASCO</name>
<evidence type="ECO:0000256" key="3">
    <source>
        <dbReference type="ARBA" id="ARBA00009561"/>
    </source>
</evidence>
<evidence type="ECO:0000256" key="9">
    <source>
        <dbReference type="SAM" id="Phobius"/>
    </source>
</evidence>
<evidence type="ECO:0000313" key="11">
    <source>
        <dbReference type="EMBL" id="SGZ48600.1"/>
    </source>
</evidence>
<dbReference type="Gene3D" id="3.40.30.10">
    <property type="entry name" value="Glutaredoxin"/>
    <property type="match status" value="1"/>
</dbReference>
<keyword evidence="4 9" id="KW-0812">Transmembrane</keyword>
<dbReference type="PANTHER" id="PTHR12692:SF0">
    <property type="entry name" value="GH11935P"/>
    <property type="match status" value="1"/>
</dbReference>
<evidence type="ECO:0000256" key="5">
    <source>
        <dbReference type="ARBA" id="ARBA00022729"/>
    </source>
</evidence>
<evidence type="ECO:0000256" key="4">
    <source>
        <dbReference type="ARBA" id="ARBA00022692"/>
    </source>
</evidence>
<dbReference type="EMBL" id="LT635764">
    <property type="protein sequence ID" value="SGZ48600.1"/>
    <property type="molecule type" value="Genomic_DNA"/>
</dbReference>
<keyword evidence="5 10" id="KW-0732">Signal</keyword>
<dbReference type="AlphaFoldDB" id="A0A1L0CWQ1"/>
<keyword evidence="7 9" id="KW-1133">Transmembrane helix</keyword>
<dbReference type="PANTHER" id="PTHR12692">
    <property type="entry name" value="DOLICHYL-DIPHOSPHOOLIGOSACCHARIDE--PROTEIN GLYCOSYLTRANSFERASE-RELATED"/>
    <property type="match status" value="1"/>
</dbReference>
<feature type="transmembrane region" description="Helical" evidence="9">
    <location>
        <begin position="265"/>
        <end position="282"/>
    </location>
</feature>
<comment type="function">
    <text evidence="1">Subunit of the oligosaccharyl transferase (OST) complex that catalyzes the initial transfer of a defined glycan (Glc(3)Man(9)GlcNAc(2) in eukaryotes) from the lipid carrier dolichol-pyrophosphate to an asparagine residue within an Asn-X-Ser/Thr consensus motif in nascent polypeptide chains, the first step in protein N-glycosylation. N-glycosylation occurs cotranslationally and the complex associates with the Sec61 complex at the channel-forming translocon complex that mediates protein translocation across the endoplasmic reticulum (ER). All subunits are required for a maximal enzyme activity.</text>
</comment>
<proteinExistence type="inferred from homology"/>
<evidence type="ECO:0000256" key="8">
    <source>
        <dbReference type="ARBA" id="ARBA00023136"/>
    </source>
</evidence>
<evidence type="ECO:0000313" key="12">
    <source>
        <dbReference type="Proteomes" id="UP000182259"/>
    </source>
</evidence>
<feature type="signal peptide" evidence="10">
    <location>
        <begin position="1"/>
        <end position="19"/>
    </location>
</feature>
<comment type="subcellular location">
    <subcellularLocation>
        <location evidence="2">Endoplasmic reticulum membrane</location>
        <topology evidence="2">Multi-pass membrane protein</topology>
    </subcellularLocation>
</comment>
<feature type="transmembrane region" description="Helical" evidence="9">
    <location>
        <begin position="181"/>
        <end position="198"/>
    </location>
</feature>
<evidence type="ECO:0000256" key="6">
    <source>
        <dbReference type="ARBA" id="ARBA00022824"/>
    </source>
</evidence>
<sequence length="332" mass="37913">MKCWTPIVVFASLWLAVLAAYSNADIRQLLAAKGSNGVLEVDEHNYEQFLEGHRDYHLVLYMASDSPQFNCILCREVHPVFDTVADSWQRAFPQGFDNAGENLYFLSAEFLNSKTLFQKMQLDSIPKIFHFPPTSPLDKPNAWLTKNDQYQFYAGDHTQMLKQWITSITNKLFDIYVKVNYVKMFMNGAIAFAVVMLLRKFSHYLSALVTSSFVWGSLSLVLILIFLAGYMFNQIRGTPFVRENGDQVEYFAPSAQMQYGLETQVISTIYGLLAMLFVLLVNRVSSIKNAKVQFFAVILVSGLVYLVYGLYLFVFAQKYKGYPFTLLNLPAP</sequence>